<feature type="compositionally biased region" description="Acidic residues" evidence="1">
    <location>
        <begin position="339"/>
        <end position="380"/>
    </location>
</feature>
<dbReference type="Proteomes" id="UP000813824">
    <property type="component" value="Unassembled WGS sequence"/>
</dbReference>
<dbReference type="AlphaFoldDB" id="A0A8K0UUB8"/>
<dbReference type="EMBL" id="JAEVFJ010000007">
    <property type="protein sequence ID" value="KAH8103356.1"/>
    <property type="molecule type" value="Genomic_DNA"/>
</dbReference>
<reference evidence="2" key="1">
    <citation type="journal article" date="2021" name="New Phytol.">
        <title>Evolutionary innovations through gain and loss of genes in the ectomycorrhizal Boletales.</title>
        <authorList>
            <person name="Wu G."/>
            <person name="Miyauchi S."/>
            <person name="Morin E."/>
            <person name="Kuo A."/>
            <person name="Drula E."/>
            <person name="Varga T."/>
            <person name="Kohler A."/>
            <person name="Feng B."/>
            <person name="Cao Y."/>
            <person name="Lipzen A."/>
            <person name="Daum C."/>
            <person name="Hundley H."/>
            <person name="Pangilinan J."/>
            <person name="Johnson J."/>
            <person name="Barry K."/>
            <person name="LaButti K."/>
            <person name="Ng V."/>
            <person name="Ahrendt S."/>
            <person name="Min B."/>
            <person name="Choi I.G."/>
            <person name="Park H."/>
            <person name="Plett J.M."/>
            <person name="Magnuson J."/>
            <person name="Spatafora J.W."/>
            <person name="Nagy L.G."/>
            <person name="Henrissat B."/>
            <person name="Grigoriev I.V."/>
            <person name="Yang Z.L."/>
            <person name="Xu J."/>
            <person name="Martin F.M."/>
        </authorList>
    </citation>
    <scope>NUCLEOTIDE SEQUENCE</scope>
    <source>
        <strain evidence="2">KKN 215</strain>
    </source>
</reference>
<name>A0A8K0UUB8_9AGAR</name>
<feature type="region of interest" description="Disordered" evidence="1">
    <location>
        <begin position="331"/>
        <end position="380"/>
    </location>
</feature>
<evidence type="ECO:0000256" key="1">
    <source>
        <dbReference type="SAM" id="MobiDB-lite"/>
    </source>
</evidence>
<keyword evidence="3" id="KW-1185">Reference proteome</keyword>
<dbReference type="Gene3D" id="3.30.710.10">
    <property type="entry name" value="Potassium Channel Kv1.1, Chain A"/>
    <property type="match status" value="1"/>
</dbReference>
<accession>A0A8K0UUB8</accession>
<dbReference type="InterPro" id="IPR011333">
    <property type="entry name" value="SKP1/BTB/POZ_sf"/>
</dbReference>
<dbReference type="OrthoDB" id="2757422at2759"/>
<comment type="caution">
    <text evidence="2">The sequence shown here is derived from an EMBL/GenBank/DDBJ whole genome shotgun (WGS) entry which is preliminary data.</text>
</comment>
<protein>
    <recommendedName>
        <fullName evidence="4">BTB domain-containing protein</fullName>
    </recommendedName>
</protein>
<sequence length="380" mass="43093">MTAHDNRVQPAASKGEFRKCEQLWFEDGNIIIVAENLGFRVYCGLLASISSVFMDLFSLSQPEGHELVEGCPVVRVTDSEADMKPFLTVIYNGSSIWKFNSTLPHYWAYTRSILLMSHKYQCEALLEEGKRKLSELVPSDIRVRDRVRPRIESDDFISVANVARFLDMRAVHRRALYECCQLDTIILTTGWVDEDGFRDRLCAEDVQACLAGRVRLSQERIKVLLNRFKETPPTRCAHSKTNPLSKYSFLDPAIFARPDTRCITVRKELLSMSVELATQGISYDPLALDPIYQSLPYGFCEPCTKSFTQTNRKLRQDILDNLVELFELPRIRPPTPEVEPAEDLEVGEDSEGAGEDAGMDEGEGEVDGEGEEDAEEFEED</sequence>
<organism evidence="2 3">
    <name type="scientific">Cristinia sonorae</name>
    <dbReference type="NCBI Taxonomy" id="1940300"/>
    <lineage>
        <taxon>Eukaryota</taxon>
        <taxon>Fungi</taxon>
        <taxon>Dikarya</taxon>
        <taxon>Basidiomycota</taxon>
        <taxon>Agaricomycotina</taxon>
        <taxon>Agaricomycetes</taxon>
        <taxon>Agaricomycetidae</taxon>
        <taxon>Agaricales</taxon>
        <taxon>Pleurotineae</taxon>
        <taxon>Stephanosporaceae</taxon>
        <taxon>Cristinia</taxon>
    </lineage>
</organism>
<proteinExistence type="predicted"/>
<evidence type="ECO:0008006" key="4">
    <source>
        <dbReference type="Google" id="ProtNLM"/>
    </source>
</evidence>
<evidence type="ECO:0000313" key="3">
    <source>
        <dbReference type="Proteomes" id="UP000813824"/>
    </source>
</evidence>
<evidence type="ECO:0000313" key="2">
    <source>
        <dbReference type="EMBL" id="KAH8103356.1"/>
    </source>
</evidence>
<gene>
    <name evidence="2" type="ORF">BXZ70DRAFT_1062729</name>
</gene>